<gene>
    <name evidence="2" type="ORF">VZT92_021535</name>
</gene>
<sequence>MSVSPRRTTAWLPLEGGSHSRFRNAASDLRTRDAGSAERQKSTGSRARSCGPDGRPTPAPAKGPAKEGKRKRRRRERRARQGPPHRTGHPEVCT</sequence>
<organism evidence="2 3">
    <name type="scientific">Zoarces viviparus</name>
    <name type="common">Viviparous eelpout</name>
    <name type="synonym">Blennius viviparus</name>
    <dbReference type="NCBI Taxonomy" id="48416"/>
    <lineage>
        <taxon>Eukaryota</taxon>
        <taxon>Metazoa</taxon>
        <taxon>Chordata</taxon>
        <taxon>Craniata</taxon>
        <taxon>Vertebrata</taxon>
        <taxon>Euteleostomi</taxon>
        <taxon>Actinopterygii</taxon>
        <taxon>Neopterygii</taxon>
        <taxon>Teleostei</taxon>
        <taxon>Neoteleostei</taxon>
        <taxon>Acanthomorphata</taxon>
        <taxon>Eupercaria</taxon>
        <taxon>Perciformes</taxon>
        <taxon>Cottioidei</taxon>
        <taxon>Zoarcales</taxon>
        <taxon>Zoarcidae</taxon>
        <taxon>Zoarcinae</taxon>
        <taxon>Zoarces</taxon>
    </lineage>
</organism>
<dbReference type="Proteomes" id="UP001488805">
    <property type="component" value="Unassembled WGS sequence"/>
</dbReference>
<feature type="region of interest" description="Disordered" evidence="1">
    <location>
        <begin position="1"/>
        <end position="94"/>
    </location>
</feature>
<evidence type="ECO:0000313" key="2">
    <source>
        <dbReference type="EMBL" id="KAK9520069.1"/>
    </source>
</evidence>
<reference evidence="2 3" key="1">
    <citation type="journal article" date="2024" name="Genome Biol. Evol.">
        <title>Chromosome-level genome assembly of the viviparous eelpout Zoarces viviparus.</title>
        <authorList>
            <person name="Fuhrmann N."/>
            <person name="Brasseur M.V."/>
            <person name="Bakowski C.E."/>
            <person name="Podsiadlowski L."/>
            <person name="Prost S."/>
            <person name="Krehenwinkel H."/>
            <person name="Mayer C."/>
        </authorList>
    </citation>
    <scope>NUCLEOTIDE SEQUENCE [LARGE SCALE GENOMIC DNA]</scope>
    <source>
        <strain evidence="2">NO-MEL_2022_Ind0_liver</strain>
    </source>
</reference>
<evidence type="ECO:0000256" key="1">
    <source>
        <dbReference type="SAM" id="MobiDB-lite"/>
    </source>
</evidence>
<name>A0AAW1EBL4_ZOAVI</name>
<keyword evidence="3" id="KW-1185">Reference proteome</keyword>
<evidence type="ECO:0000313" key="3">
    <source>
        <dbReference type="Proteomes" id="UP001488805"/>
    </source>
</evidence>
<accession>A0AAW1EBL4</accession>
<proteinExistence type="predicted"/>
<comment type="caution">
    <text evidence="2">The sequence shown here is derived from an EMBL/GenBank/DDBJ whole genome shotgun (WGS) entry which is preliminary data.</text>
</comment>
<dbReference type="AlphaFoldDB" id="A0AAW1EBL4"/>
<feature type="compositionally biased region" description="Basic residues" evidence="1">
    <location>
        <begin position="68"/>
        <end position="80"/>
    </location>
</feature>
<dbReference type="EMBL" id="JBCEZU010000411">
    <property type="protein sequence ID" value="KAK9520069.1"/>
    <property type="molecule type" value="Genomic_DNA"/>
</dbReference>
<feature type="compositionally biased region" description="Basic and acidic residues" evidence="1">
    <location>
        <begin position="29"/>
        <end position="41"/>
    </location>
</feature>
<protein>
    <submittedName>
        <fullName evidence="2">Uncharacterized protein</fullName>
    </submittedName>
</protein>